<reference evidence="1" key="2">
    <citation type="submission" date="2023-04" db="EMBL/GenBank/DDBJ databases">
        <authorList>
            <person name="Bruccoleri R.E."/>
            <person name="Oakeley E.J."/>
            <person name="Faust A.-M."/>
            <person name="Dessus-Babus S."/>
            <person name="Altorfer M."/>
            <person name="Burckhardt D."/>
            <person name="Oertli M."/>
            <person name="Naumann U."/>
            <person name="Petersen F."/>
            <person name="Wong J."/>
        </authorList>
    </citation>
    <scope>NUCLEOTIDE SEQUENCE</scope>
    <source>
        <strain evidence="1">GSM-AAB239-AS_SAM_17_03QT</strain>
        <tissue evidence="1">Leaf</tissue>
    </source>
</reference>
<name>A0AAX6G104_IRIPA</name>
<gene>
    <name evidence="1" type="ORF">M6B38_389630</name>
</gene>
<dbReference type="Proteomes" id="UP001140949">
    <property type="component" value="Unassembled WGS sequence"/>
</dbReference>
<evidence type="ECO:0000313" key="1">
    <source>
        <dbReference type="EMBL" id="KAJ6822143.1"/>
    </source>
</evidence>
<keyword evidence="2" id="KW-1185">Reference proteome</keyword>
<protein>
    <submittedName>
        <fullName evidence="1">Uncharacterized protein</fullName>
    </submittedName>
</protein>
<dbReference type="EMBL" id="JANAVB010024598">
    <property type="protein sequence ID" value="KAJ6822143.1"/>
    <property type="molecule type" value="Genomic_DNA"/>
</dbReference>
<dbReference type="AlphaFoldDB" id="A0AAX6G104"/>
<proteinExistence type="predicted"/>
<evidence type="ECO:0000313" key="2">
    <source>
        <dbReference type="Proteomes" id="UP001140949"/>
    </source>
</evidence>
<organism evidence="1 2">
    <name type="scientific">Iris pallida</name>
    <name type="common">Sweet iris</name>
    <dbReference type="NCBI Taxonomy" id="29817"/>
    <lineage>
        <taxon>Eukaryota</taxon>
        <taxon>Viridiplantae</taxon>
        <taxon>Streptophyta</taxon>
        <taxon>Embryophyta</taxon>
        <taxon>Tracheophyta</taxon>
        <taxon>Spermatophyta</taxon>
        <taxon>Magnoliopsida</taxon>
        <taxon>Liliopsida</taxon>
        <taxon>Asparagales</taxon>
        <taxon>Iridaceae</taxon>
        <taxon>Iridoideae</taxon>
        <taxon>Irideae</taxon>
        <taxon>Iris</taxon>
    </lineage>
</organism>
<reference evidence="1" key="1">
    <citation type="journal article" date="2023" name="GigaByte">
        <title>Genome assembly of the bearded iris, Iris pallida Lam.</title>
        <authorList>
            <person name="Bruccoleri R.E."/>
            <person name="Oakeley E.J."/>
            <person name="Faust A.M.E."/>
            <person name="Altorfer M."/>
            <person name="Dessus-Babus S."/>
            <person name="Burckhardt D."/>
            <person name="Oertli M."/>
            <person name="Naumann U."/>
            <person name="Petersen F."/>
            <person name="Wong J."/>
        </authorList>
    </citation>
    <scope>NUCLEOTIDE SEQUENCE</scope>
    <source>
        <strain evidence="1">GSM-AAB239-AS_SAM_17_03QT</strain>
    </source>
</reference>
<accession>A0AAX6G104</accession>
<comment type="caution">
    <text evidence="1">The sequence shown here is derived from an EMBL/GenBank/DDBJ whole genome shotgun (WGS) entry which is preliminary data.</text>
</comment>
<sequence>MLYGRYTGSYWRRISAVCPSLLHNVIRLPTKKEKEKEKEKEKMFDGSFNYQETCTVQYSFAVNSNTKM</sequence>